<reference evidence="2" key="1">
    <citation type="journal article" date="2015" name="PLoS Genet.">
        <title>The dynamic genome and transcriptome of the human fungal pathogen Blastomyces and close relative Emmonsia.</title>
        <authorList>
            <person name="Munoz J.F."/>
            <person name="Gauthier G.M."/>
            <person name="Desjardins C.A."/>
            <person name="Gallo J.E."/>
            <person name="Holder J."/>
            <person name="Sullivan T.D."/>
            <person name="Marty A.J."/>
            <person name="Carmen J.C."/>
            <person name="Chen Z."/>
            <person name="Ding L."/>
            <person name="Gujja S."/>
            <person name="Magrini V."/>
            <person name="Misas E."/>
            <person name="Mitreva M."/>
            <person name="Priest M."/>
            <person name="Saif S."/>
            <person name="Whiston E.A."/>
            <person name="Young S."/>
            <person name="Zeng Q."/>
            <person name="Goldman W.E."/>
            <person name="Mardis E.R."/>
            <person name="Taylor J.W."/>
            <person name="McEwen J.G."/>
            <person name="Clay O.K."/>
            <person name="Klein B.S."/>
            <person name="Cuomo C.A."/>
        </authorList>
    </citation>
    <scope>NUCLEOTIDE SEQUENCE [LARGE SCALE GENOMIC DNA]</scope>
    <source>
        <strain evidence="2">UAMH 139</strain>
    </source>
</reference>
<dbReference type="OrthoDB" id="2906425at2759"/>
<dbReference type="Proteomes" id="UP000053573">
    <property type="component" value="Unassembled WGS sequence"/>
</dbReference>
<gene>
    <name evidence="1" type="ORF">EMPG_11381</name>
</gene>
<dbReference type="STRING" id="2060906.A0A0H1BQS8"/>
<organism evidence="1 2">
    <name type="scientific">Blastomyces silverae</name>
    <dbReference type="NCBI Taxonomy" id="2060906"/>
    <lineage>
        <taxon>Eukaryota</taxon>
        <taxon>Fungi</taxon>
        <taxon>Dikarya</taxon>
        <taxon>Ascomycota</taxon>
        <taxon>Pezizomycotina</taxon>
        <taxon>Eurotiomycetes</taxon>
        <taxon>Eurotiomycetidae</taxon>
        <taxon>Onygenales</taxon>
        <taxon>Ajellomycetaceae</taxon>
        <taxon>Blastomyces</taxon>
    </lineage>
</organism>
<sequence>MHALKSLTSGAVESVNDSKLYDSWISDDVSGFRSFDIIQSFHSFLTSGIKMSLNGLPDINKLLTLYQNSQFSTCLMHENLNSINILVDEDKIVGIVD</sequence>
<evidence type="ECO:0000313" key="2">
    <source>
        <dbReference type="Proteomes" id="UP000053573"/>
    </source>
</evidence>
<proteinExistence type="predicted"/>
<keyword evidence="2" id="KW-1185">Reference proteome</keyword>
<protein>
    <submittedName>
        <fullName evidence="1">Uncharacterized protein</fullName>
    </submittedName>
</protein>
<comment type="caution">
    <text evidence="1">The sequence shown here is derived from an EMBL/GenBank/DDBJ whole genome shotgun (WGS) entry which is preliminary data.</text>
</comment>
<name>A0A0H1BQS8_9EURO</name>
<evidence type="ECO:0000313" key="1">
    <source>
        <dbReference type="EMBL" id="KLJ13700.1"/>
    </source>
</evidence>
<accession>A0A0H1BQS8</accession>
<dbReference type="EMBL" id="LDEV01000132">
    <property type="protein sequence ID" value="KLJ13700.1"/>
    <property type="molecule type" value="Genomic_DNA"/>
</dbReference>
<dbReference type="AlphaFoldDB" id="A0A0H1BQS8"/>